<evidence type="ECO:0000313" key="2">
    <source>
        <dbReference type="Proteomes" id="UP000177797"/>
    </source>
</evidence>
<gene>
    <name evidence="1" type="ORF">A2938_01745</name>
</gene>
<name>A0A1G2NGB0_9BACT</name>
<sequence>MDEQKQNMKTKERRRIQRILAQTDWKKYWVEVANGVEPEIQAYDEARRKSHARAYDRVLR</sequence>
<protein>
    <submittedName>
        <fullName evidence="1">Uncharacterized protein</fullName>
    </submittedName>
</protein>
<dbReference type="EMBL" id="MHSA01000001">
    <property type="protein sequence ID" value="OHA35118.1"/>
    <property type="molecule type" value="Genomic_DNA"/>
</dbReference>
<evidence type="ECO:0000313" key="1">
    <source>
        <dbReference type="EMBL" id="OHA35118.1"/>
    </source>
</evidence>
<accession>A0A1G2NGB0</accession>
<reference evidence="1 2" key="1">
    <citation type="journal article" date="2016" name="Nat. Commun.">
        <title>Thousands of microbial genomes shed light on interconnected biogeochemical processes in an aquifer system.</title>
        <authorList>
            <person name="Anantharaman K."/>
            <person name="Brown C.T."/>
            <person name="Hug L.A."/>
            <person name="Sharon I."/>
            <person name="Castelle C.J."/>
            <person name="Probst A.J."/>
            <person name="Thomas B.C."/>
            <person name="Singh A."/>
            <person name="Wilkins M.J."/>
            <person name="Karaoz U."/>
            <person name="Brodie E.L."/>
            <person name="Williams K.H."/>
            <person name="Hubbard S.S."/>
            <person name="Banfield J.F."/>
        </authorList>
    </citation>
    <scope>NUCLEOTIDE SEQUENCE [LARGE SCALE GENOMIC DNA]</scope>
</reference>
<organism evidence="1 2">
    <name type="scientific">Candidatus Taylorbacteria bacterium RIFCSPLOWO2_01_FULL_48_100</name>
    <dbReference type="NCBI Taxonomy" id="1802322"/>
    <lineage>
        <taxon>Bacteria</taxon>
        <taxon>Candidatus Tayloriibacteriota</taxon>
    </lineage>
</organism>
<dbReference type="AlphaFoldDB" id="A0A1G2NGB0"/>
<comment type="caution">
    <text evidence="1">The sequence shown here is derived from an EMBL/GenBank/DDBJ whole genome shotgun (WGS) entry which is preliminary data.</text>
</comment>
<dbReference type="Proteomes" id="UP000177797">
    <property type="component" value="Unassembled WGS sequence"/>
</dbReference>
<proteinExistence type="predicted"/>